<organism evidence="1 2">
    <name type="scientific">Roseibium suaedae</name>
    <dbReference type="NCBI Taxonomy" id="735517"/>
    <lineage>
        <taxon>Bacteria</taxon>
        <taxon>Pseudomonadati</taxon>
        <taxon>Pseudomonadota</taxon>
        <taxon>Alphaproteobacteria</taxon>
        <taxon>Hyphomicrobiales</taxon>
        <taxon>Stappiaceae</taxon>
        <taxon>Roseibium</taxon>
    </lineage>
</organism>
<name>A0A1M7PMF6_9HYPH</name>
<proteinExistence type="predicted"/>
<gene>
    <name evidence="1" type="ORF">SAMN05444272_4518</name>
</gene>
<protein>
    <submittedName>
        <fullName evidence="1">Uncharacterized protein</fullName>
    </submittedName>
</protein>
<evidence type="ECO:0000313" key="1">
    <source>
        <dbReference type="EMBL" id="SHN18487.1"/>
    </source>
</evidence>
<keyword evidence="2" id="KW-1185">Reference proteome</keyword>
<dbReference type="AlphaFoldDB" id="A0A1M7PMF6"/>
<evidence type="ECO:0000313" key="2">
    <source>
        <dbReference type="Proteomes" id="UP000186002"/>
    </source>
</evidence>
<reference evidence="1 2" key="1">
    <citation type="submission" date="2016-11" db="EMBL/GenBank/DDBJ databases">
        <authorList>
            <person name="Jaros S."/>
            <person name="Januszkiewicz K."/>
            <person name="Wedrychowicz H."/>
        </authorList>
    </citation>
    <scope>NUCLEOTIDE SEQUENCE [LARGE SCALE GENOMIC DNA]</scope>
    <source>
        <strain evidence="1 2">DSM 22153</strain>
    </source>
</reference>
<sequence length="179" mass="19106">MSAALYLPASPALTDGVFDLYRTRPGLVASGYRMAPAAEGGGVVWVLMPVRPLRGKALEPLRKVAEKGFNDLPLMIGMGRHHFKKLFGSCCLFLAQVMGRDPAQVNEFRKRLGLDLVEVGGGPLGRIYNVGGELIGEDGQKYVQWAGRVCHGDPSACVLVVTGLDFSFSENGLAGEGGE</sequence>
<dbReference type="Proteomes" id="UP000186002">
    <property type="component" value="Unassembled WGS sequence"/>
</dbReference>
<accession>A0A1M7PMF6</accession>
<dbReference type="EMBL" id="FRBW01000009">
    <property type="protein sequence ID" value="SHN18487.1"/>
    <property type="molecule type" value="Genomic_DNA"/>
</dbReference>